<dbReference type="FunFam" id="1.10.630.10:FF:000026">
    <property type="entry name" value="Cytochrome P450 82C4"/>
    <property type="match status" value="2"/>
</dbReference>
<keyword evidence="3 7" id="KW-0479">Metal-binding</keyword>
<reference evidence="8" key="1">
    <citation type="journal article" date="2016" name="Nat. Genet.">
        <title>A high-quality carrot genome assembly provides new insights into carotenoid accumulation and asterid genome evolution.</title>
        <authorList>
            <person name="Iorizzo M."/>
            <person name="Ellison S."/>
            <person name="Senalik D."/>
            <person name="Zeng P."/>
            <person name="Satapoomin P."/>
            <person name="Huang J."/>
            <person name="Bowman M."/>
            <person name="Iovene M."/>
            <person name="Sanseverino W."/>
            <person name="Cavagnaro P."/>
            <person name="Yildiz M."/>
            <person name="Macko-Podgorni A."/>
            <person name="Moranska E."/>
            <person name="Grzebelus E."/>
            <person name="Grzebelus D."/>
            <person name="Ashrafi H."/>
            <person name="Zheng Z."/>
            <person name="Cheng S."/>
            <person name="Spooner D."/>
            <person name="Van Deynze A."/>
            <person name="Simon P."/>
        </authorList>
    </citation>
    <scope>NUCLEOTIDE SEQUENCE [LARGE SCALE GENOMIC DNA]</scope>
    <source>
        <tissue evidence="8">Leaf</tissue>
    </source>
</reference>
<dbReference type="PRINTS" id="PR00385">
    <property type="entry name" value="P450"/>
</dbReference>
<evidence type="ECO:0008006" key="9">
    <source>
        <dbReference type="Google" id="ProtNLM"/>
    </source>
</evidence>
<dbReference type="AlphaFoldDB" id="A0A161XZE2"/>
<proteinExistence type="predicted"/>
<comment type="caution">
    <text evidence="8">The sequence shown here is derived from an EMBL/GenBank/DDBJ whole genome shotgun (WGS) entry which is preliminary data.</text>
</comment>
<keyword evidence="6" id="KW-0503">Monooxygenase</keyword>
<evidence type="ECO:0000256" key="7">
    <source>
        <dbReference type="PIRSR" id="PIRSR602401-1"/>
    </source>
</evidence>
<keyword evidence="2 7" id="KW-0349">Heme</keyword>
<dbReference type="STRING" id="79200.A0A161XZE2"/>
<dbReference type="PANTHER" id="PTHR47947:SF29">
    <property type="entry name" value="CYTOCHROME P450 CYP82D47-LIKE"/>
    <property type="match status" value="1"/>
</dbReference>
<keyword evidence="4" id="KW-0560">Oxidoreductase</keyword>
<dbReference type="PROSITE" id="PS00086">
    <property type="entry name" value="CYTOCHROME_P450"/>
    <property type="match status" value="1"/>
</dbReference>
<keyword evidence="5 7" id="KW-0408">Iron</keyword>
<evidence type="ECO:0000256" key="5">
    <source>
        <dbReference type="ARBA" id="ARBA00023004"/>
    </source>
</evidence>
<dbReference type="GO" id="GO:0020037">
    <property type="term" value="F:heme binding"/>
    <property type="evidence" value="ECO:0007669"/>
    <property type="project" value="InterPro"/>
</dbReference>
<evidence type="ECO:0000256" key="6">
    <source>
        <dbReference type="ARBA" id="ARBA00023033"/>
    </source>
</evidence>
<dbReference type="InterPro" id="IPR001128">
    <property type="entry name" value="Cyt_P450"/>
</dbReference>
<dbReference type="OMA" id="ITHNLIM"/>
<evidence type="ECO:0000256" key="1">
    <source>
        <dbReference type="ARBA" id="ARBA00001971"/>
    </source>
</evidence>
<dbReference type="GO" id="GO:0004497">
    <property type="term" value="F:monooxygenase activity"/>
    <property type="evidence" value="ECO:0007669"/>
    <property type="project" value="UniProtKB-KW"/>
</dbReference>
<dbReference type="Gramene" id="KZN02187">
    <property type="protein sequence ID" value="KZN02187"/>
    <property type="gene ID" value="DCAR_010941"/>
</dbReference>
<organism evidence="8">
    <name type="scientific">Daucus carota subsp. sativus</name>
    <name type="common">Carrot</name>
    <dbReference type="NCBI Taxonomy" id="79200"/>
    <lineage>
        <taxon>Eukaryota</taxon>
        <taxon>Viridiplantae</taxon>
        <taxon>Streptophyta</taxon>
        <taxon>Embryophyta</taxon>
        <taxon>Tracheophyta</taxon>
        <taxon>Spermatophyta</taxon>
        <taxon>Magnoliopsida</taxon>
        <taxon>eudicotyledons</taxon>
        <taxon>Gunneridae</taxon>
        <taxon>Pentapetalae</taxon>
        <taxon>asterids</taxon>
        <taxon>campanulids</taxon>
        <taxon>Apiales</taxon>
        <taxon>Apiaceae</taxon>
        <taxon>Apioideae</taxon>
        <taxon>Scandiceae</taxon>
        <taxon>Daucinae</taxon>
        <taxon>Daucus</taxon>
        <taxon>Daucus sect. Daucus</taxon>
    </lineage>
</organism>
<dbReference type="InterPro" id="IPR036396">
    <property type="entry name" value="Cyt_P450_sf"/>
</dbReference>
<accession>A0A161XZE2</accession>
<feature type="binding site" description="axial binding residue" evidence="7">
    <location>
        <position position="731"/>
    </location>
    <ligand>
        <name>heme</name>
        <dbReference type="ChEBI" id="CHEBI:30413"/>
    </ligand>
    <ligandPart>
        <name>Fe</name>
        <dbReference type="ChEBI" id="CHEBI:18248"/>
    </ligandPart>
</feature>
<sequence>MADKYGPAFTIKLGSHKVMILSNWEMAKECFLTHDKNFIGRPIVLASKLLGYNLAMFGFAPYSSYWREIRKIVSLELLSVRRIETLKGLRVSEVQTSIREVYKLWVESGSSRIGVLVDMKQWFSNITHNLIMGMVAGKRYYGGSANGKEGEAQKFEKMVRKFGFLFGAFLFSDFIPSLKWLDSKAHKRDMKRTAQELDDFIQGWLEEHKQRRLLRGEGPEENEDFMDVMLTILKDAGIAGFDADTINKATSLNLILAGSDSTTVALIWAVSLLLNNRCMSQSCQVFFSSKPGLEVSAKAQGIVLPEAGGAWPFIGHMHLLGPNQLTHYTLGTMADKYGPAFTIKLGSHKVMVLSNWEMAKECFHTHDKNFAEKPAVLASNLLGYNSAMFAIAPYGSYWRKIRKIVSLELLSVRRIEMLKGLRVSEVQTSIREVYKLWVESGSNRHGVLVDMKQLFANITHNLIMAMVAGKRYYGGRANGKEGEAQKFEKMMRKFGYLFGVFLFSDSIPFLKWLDSRAHKRDMKRTAQELDDFIQGWLEEHKQKRLVRGEGPEGDEDFMDVMLTILNDVEIAGFNADTINKATSLNLILAGSDSTTVALIWAVCLLLNNRHILDKAQAELDNIVGKDRHVDESDIKNLVYLQAIVKETLRLCPPSPVIPLRSAINDCIIKPGYNISAGTRVMVNIWKIHRDASVWSEPNEYKPDRFLTTHKDIDVKGRNFELIPFGSGRRSCPGSALALQSLHLALASFIHCFDMTNISSEDVDMTESFGLTNFKATPLQVFLLPRLQPGLYL</sequence>
<comment type="cofactor">
    <cofactor evidence="1 7">
        <name>heme</name>
        <dbReference type="ChEBI" id="CHEBI:30413"/>
    </cofactor>
</comment>
<dbReference type="EMBL" id="LNRQ01000003">
    <property type="protein sequence ID" value="KZN02187.1"/>
    <property type="molecule type" value="Genomic_DNA"/>
</dbReference>
<dbReference type="SUPFAM" id="SSF48264">
    <property type="entry name" value="Cytochrome P450"/>
    <property type="match status" value="2"/>
</dbReference>
<name>A0A161XZE2_DAUCS</name>
<dbReference type="InterPro" id="IPR017972">
    <property type="entry name" value="Cyt_P450_CS"/>
</dbReference>
<gene>
    <name evidence="8" type="ORF">DCAR_010941</name>
</gene>
<dbReference type="CDD" id="cd20654">
    <property type="entry name" value="CYP82"/>
    <property type="match status" value="1"/>
</dbReference>
<protein>
    <recommendedName>
        <fullName evidence="9">Cytochrome P450</fullName>
    </recommendedName>
</protein>
<evidence type="ECO:0000256" key="4">
    <source>
        <dbReference type="ARBA" id="ARBA00023002"/>
    </source>
</evidence>
<dbReference type="GO" id="GO:0016705">
    <property type="term" value="F:oxidoreductase activity, acting on paired donors, with incorporation or reduction of molecular oxygen"/>
    <property type="evidence" value="ECO:0007669"/>
    <property type="project" value="InterPro"/>
</dbReference>
<dbReference type="InterPro" id="IPR002401">
    <property type="entry name" value="Cyt_P450_E_grp-I"/>
</dbReference>
<dbReference type="InterPro" id="IPR050651">
    <property type="entry name" value="Plant_Cytochrome_P450_Monoox"/>
</dbReference>
<dbReference type="PRINTS" id="PR00463">
    <property type="entry name" value="EP450I"/>
</dbReference>
<evidence type="ECO:0000256" key="3">
    <source>
        <dbReference type="ARBA" id="ARBA00022723"/>
    </source>
</evidence>
<evidence type="ECO:0000313" key="8">
    <source>
        <dbReference type="EMBL" id="KZN02187.1"/>
    </source>
</evidence>
<dbReference type="Pfam" id="PF00067">
    <property type="entry name" value="p450"/>
    <property type="match status" value="2"/>
</dbReference>
<dbReference type="PANTHER" id="PTHR47947">
    <property type="entry name" value="CYTOCHROME P450 82C3-RELATED"/>
    <property type="match status" value="1"/>
</dbReference>
<dbReference type="Gene3D" id="1.10.630.10">
    <property type="entry name" value="Cytochrome P450"/>
    <property type="match status" value="2"/>
</dbReference>
<dbReference type="GO" id="GO:0005506">
    <property type="term" value="F:iron ion binding"/>
    <property type="evidence" value="ECO:0007669"/>
    <property type="project" value="InterPro"/>
</dbReference>
<evidence type="ECO:0000256" key="2">
    <source>
        <dbReference type="ARBA" id="ARBA00022617"/>
    </source>
</evidence>